<dbReference type="HAMAP" id="MF_00528">
    <property type="entry name" value="Maf"/>
    <property type="match status" value="1"/>
</dbReference>
<name>A0ABU9Z1V3_9RHOO</name>
<dbReference type="NCBIfam" id="TIGR00172">
    <property type="entry name" value="maf"/>
    <property type="match status" value="1"/>
</dbReference>
<evidence type="ECO:0000256" key="3">
    <source>
        <dbReference type="ARBA" id="ARBA00023080"/>
    </source>
</evidence>
<comment type="catalytic activity">
    <reaction evidence="4">
        <text>UTP + H2O = UMP + diphosphate + H(+)</text>
        <dbReference type="Rhea" id="RHEA:29395"/>
        <dbReference type="ChEBI" id="CHEBI:15377"/>
        <dbReference type="ChEBI" id="CHEBI:15378"/>
        <dbReference type="ChEBI" id="CHEBI:33019"/>
        <dbReference type="ChEBI" id="CHEBI:46398"/>
        <dbReference type="ChEBI" id="CHEBI:57865"/>
        <dbReference type="EC" id="3.6.1.9"/>
    </reaction>
</comment>
<dbReference type="RefSeq" id="WP_345920775.1">
    <property type="nucleotide sequence ID" value="NZ_JBDIVE010000010.1"/>
</dbReference>
<dbReference type="Pfam" id="PF02545">
    <property type="entry name" value="Maf"/>
    <property type="match status" value="1"/>
</dbReference>
<dbReference type="PANTHER" id="PTHR43213">
    <property type="entry name" value="BIFUNCTIONAL DTTP/UTP PYROPHOSPHATASE/METHYLTRANSFERASE PROTEIN-RELATED"/>
    <property type="match status" value="1"/>
</dbReference>
<keyword evidence="4" id="KW-0963">Cytoplasm</keyword>
<feature type="site" description="Important for substrate specificity" evidence="4">
    <location>
        <position position="171"/>
    </location>
</feature>
<keyword evidence="3 4" id="KW-0546">Nucleotide metabolism</keyword>
<comment type="similarity">
    <text evidence="4">Belongs to the Maf family. YhdE subfamily.</text>
</comment>
<dbReference type="EMBL" id="JBDIVE010000010">
    <property type="protein sequence ID" value="MEN3069999.1"/>
    <property type="molecule type" value="Genomic_DNA"/>
</dbReference>
<evidence type="ECO:0000256" key="1">
    <source>
        <dbReference type="ARBA" id="ARBA00001968"/>
    </source>
</evidence>
<evidence type="ECO:0000256" key="4">
    <source>
        <dbReference type="HAMAP-Rule" id="MF_00528"/>
    </source>
</evidence>
<dbReference type="InterPro" id="IPR029001">
    <property type="entry name" value="ITPase-like_fam"/>
</dbReference>
<dbReference type="GO" id="GO:0016787">
    <property type="term" value="F:hydrolase activity"/>
    <property type="evidence" value="ECO:0007669"/>
    <property type="project" value="UniProtKB-KW"/>
</dbReference>
<organism evidence="5 6">
    <name type="scientific">Uliginosibacterium sediminicola</name>
    <dbReference type="NCBI Taxonomy" id="2024550"/>
    <lineage>
        <taxon>Bacteria</taxon>
        <taxon>Pseudomonadati</taxon>
        <taxon>Pseudomonadota</taxon>
        <taxon>Betaproteobacteria</taxon>
        <taxon>Rhodocyclales</taxon>
        <taxon>Zoogloeaceae</taxon>
        <taxon>Uliginosibacterium</taxon>
    </lineage>
</organism>
<comment type="subcellular location">
    <subcellularLocation>
        <location evidence="4">Cytoplasm</location>
    </subcellularLocation>
</comment>
<dbReference type="EC" id="3.6.1.9" evidence="4"/>
<evidence type="ECO:0000313" key="6">
    <source>
        <dbReference type="Proteomes" id="UP001410394"/>
    </source>
</evidence>
<dbReference type="PIRSF" id="PIRSF006305">
    <property type="entry name" value="Maf"/>
    <property type="match status" value="1"/>
</dbReference>
<dbReference type="InterPro" id="IPR003697">
    <property type="entry name" value="Maf-like"/>
</dbReference>
<reference evidence="5 6" key="1">
    <citation type="journal article" date="2018" name="Int. J. Syst. Evol. Microbiol.">
        <title>Uliginosibacterium sediminicola sp. nov., isolated from freshwater sediment.</title>
        <authorList>
            <person name="Hwang W.M."/>
            <person name="Kim S.M."/>
            <person name="Kang K."/>
            <person name="Ahn T.Y."/>
        </authorList>
    </citation>
    <scope>NUCLEOTIDE SEQUENCE [LARGE SCALE GENOMIC DNA]</scope>
    <source>
        <strain evidence="5 6">M1-21</strain>
    </source>
</reference>
<feature type="site" description="Important for substrate specificity" evidence="4">
    <location>
        <position position="18"/>
    </location>
</feature>
<accession>A0ABU9Z1V3</accession>
<comment type="caution">
    <text evidence="4">Lacks conserved residue(s) required for the propagation of feature annotation.</text>
</comment>
<dbReference type="Gene3D" id="3.90.950.10">
    <property type="match status" value="1"/>
</dbReference>
<comment type="function">
    <text evidence="4">Nucleoside triphosphate pyrophosphatase that hydrolyzes dTTP and UTP. May have a dual role in cell division arrest and in preventing the incorporation of modified nucleotides into cellular nucleic acids.</text>
</comment>
<comment type="cofactor">
    <cofactor evidence="1 4">
        <name>a divalent metal cation</name>
        <dbReference type="ChEBI" id="CHEBI:60240"/>
    </cofactor>
</comment>
<protein>
    <recommendedName>
        <fullName evidence="4">dTTP/UTP pyrophosphatase</fullName>
        <shortName evidence="4">dTTPase/UTPase</shortName>
        <ecNumber evidence="4">3.6.1.9</ecNumber>
    </recommendedName>
    <alternativeName>
        <fullName evidence="4">Nucleoside triphosphate pyrophosphatase</fullName>
    </alternativeName>
    <alternativeName>
        <fullName evidence="4">Nucleotide pyrophosphatase</fullName>
        <shortName evidence="4">Nucleotide PPase</shortName>
    </alternativeName>
</protein>
<dbReference type="PANTHER" id="PTHR43213:SF5">
    <property type="entry name" value="BIFUNCTIONAL DTTP_UTP PYROPHOSPHATASE_METHYLTRANSFERASE PROTEIN-RELATED"/>
    <property type="match status" value="1"/>
</dbReference>
<feature type="site" description="Important for substrate specificity" evidence="4">
    <location>
        <position position="89"/>
    </location>
</feature>
<sequence>MSSLPSLPRIYLASTSPRRRDLLHQIGIEFDTLFFRSPPRDDEDVAEDAHPNEPPEDYVMRVAIAKAEGAQRRIVWRKLRRQAVLAADTTLDLDGEIIGKPEDAEDAARILRRLSGREHRVLTAVVLADDKLFLQRLSISTVRMREIREDEIAHYVDSGEPFGKAGAYGIQGRAAAFIAEIKGSYSGIMGLPLYETVELLHELAASQAGNSYAALRTAG</sequence>
<gene>
    <name evidence="5" type="ORF">ABDB84_16070</name>
</gene>
<evidence type="ECO:0000313" key="5">
    <source>
        <dbReference type="EMBL" id="MEN3069999.1"/>
    </source>
</evidence>
<dbReference type="SUPFAM" id="SSF52972">
    <property type="entry name" value="ITPase-like"/>
    <property type="match status" value="1"/>
</dbReference>
<keyword evidence="2 4" id="KW-0378">Hydrolase</keyword>
<dbReference type="Proteomes" id="UP001410394">
    <property type="component" value="Unassembled WGS sequence"/>
</dbReference>
<keyword evidence="6" id="KW-1185">Reference proteome</keyword>
<proteinExistence type="inferred from homology"/>
<comment type="caution">
    <text evidence="5">The sequence shown here is derived from an EMBL/GenBank/DDBJ whole genome shotgun (WGS) entry which is preliminary data.</text>
</comment>
<feature type="active site" description="Proton acceptor" evidence="4">
    <location>
        <position position="88"/>
    </location>
</feature>
<dbReference type="CDD" id="cd00555">
    <property type="entry name" value="Maf"/>
    <property type="match status" value="1"/>
</dbReference>
<evidence type="ECO:0000256" key="2">
    <source>
        <dbReference type="ARBA" id="ARBA00022801"/>
    </source>
</evidence>
<comment type="catalytic activity">
    <reaction evidence="4">
        <text>dTTP + H2O = dTMP + diphosphate + H(+)</text>
        <dbReference type="Rhea" id="RHEA:28534"/>
        <dbReference type="ChEBI" id="CHEBI:15377"/>
        <dbReference type="ChEBI" id="CHEBI:15378"/>
        <dbReference type="ChEBI" id="CHEBI:33019"/>
        <dbReference type="ChEBI" id="CHEBI:37568"/>
        <dbReference type="ChEBI" id="CHEBI:63528"/>
        <dbReference type="EC" id="3.6.1.9"/>
    </reaction>
</comment>